<evidence type="ECO:0000256" key="12">
    <source>
        <dbReference type="SAM" id="Phobius"/>
    </source>
</evidence>
<evidence type="ECO:0000256" key="9">
    <source>
        <dbReference type="ARBA" id="ARBA00023136"/>
    </source>
</evidence>
<comment type="similarity">
    <text evidence="2 10">Belongs to the peptidase S8 family.</text>
</comment>
<keyword evidence="13" id="KW-0732">Signal</keyword>
<organism evidence="15 16">
    <name type="scientific">Actinomadura vinacea</name>
    <dbReference type="NCBI Taxonomy" id="115336"/>
    <lineage>
        <taxon>Bacteria</taxon>
        <taxon>Bacillati</taxon>
        <taxon>Actinomycetota</taxon>
        <taxon>Actinomycetes</taxon>
        <taxon>Streptosporangiales</taxon>
        <taxon>Thermomonosporaceae</taxon>
        <taxon>Actinomadura</taxon>
    </lineage>
</organism>
<dbReference type="PANTHER" id="PTHR43806">
    <property type="entry name" value="PEPTIDASE S8"/>
    <property type="match status" value="1"/>
</dbReference>
<evidence type="ECO:0000256" key="2">
    <source>
        <dbReference type="ARBA" id="ARBA00011073"/>
    </source>
</evidence>
<keyword evidence="16" id="KW-1185">Reference proteome</keyword>
<sequence>MKWKMRRWTMISMICLMASSMTTPALVTIPKPRSEEWWLRQWQIEEKVWPITRGRGVTTALLDSGVNAQLPDLDGNILPGGDTLGGGTNGLKDLGARQHGTNLAGLIAAHGQGAGMVGVAPESRILSIRMNNETNGSGSAENMAKAIRSAVQQGAKVINISLAAPSDTGLVCDPQRQAAVDEALQRDVIVVAGAGNNIHDRNAPLQPAACPGVLAVGSVDKKGRPDHYSQPQSYVAVAAPGVEITSLRAESFAPKGYIEKDLRGTSLATALVSGVIALIRSKYPQMPAREVLRRITATANDVAPKGRDIKTGFGAVRPYEALTAQISASTPNPVYEAWERSRRERALHPLPTRTQEVTPDVVPLRTQMIQIGMAVGALLFVGIGGAVVVVVITRRRARSRPSPFHMQSQSETEKTKETT</sequence>
<name>A0ABN3J312_9ACTN</name>
<evidence type="ECO:0000256" key="13">
    <source>
        <dbReference type="SAM" id="SignalP"/>
    </source>
</evidence>
<dbReference type="PANTHER" id="PTHR43806:SF11">
    <property type="entry name" value="CEREVISIN-RELATED"/>
    <property type="match status" value="1"/>
</dbReference>
<dbReference type="InterPro" id="IPR050131">
    <property type="entry name" value="Peptidase_S8_subtilisin-like"/>
</dbReference>
<dbReference type="Proteomes" id="UP001501231">
    <property type="component" value="Unassembled WGS sequence"/>
</dbReference>
<dbReference type="InterPro" id="IPR023834">
    <property type="entry name" value="T7SS_pept_S8A_mycosin"/>
</dbReference>
<dbReference type="NCBIfam" id="TIGR03921">
    <property type="entry name" value="T7SS_mycosin"/>
    <property type="match status" value="1"/>
</dbReference>
<keyword evidence="4 10" id="KW-0645">Protease</keyword>
<evidence type="ECO:0000256" key="8">
    <source>
        <dbReference type="ARBA" id="ARBA00022989"/>
    </source>
</evidence>
<proteinExistence type="inferred from homology"/>
<evidence type="ECO:0000313" key="15">
    <source>
        <dbReference type="EMBL" id="GAA2420025.1"/>
    </source>
</evidence>
<evidence type="ECO:0000256" key="1">
    <source>
        <dbReference type="ARBA" id="ARBA00004162"/>
    </source>
</evidence>
<keyword evidence="8 12" id="KW-1133">Transmembrane helix</keyword>
<keyword evidence="6 10" id="KW-0378">Hydrolase</keyword>
<feature type="signal peptide" evidence="13">
    <location>
        <begin position="1"/>
        <end position="25"/>
    </location>
</feature>
<dbReference type="PRINTS" id="PR00723">
    <property type="entry name" value="SUBTILISIN"/>
</dbReference>
<dbReference type="EMBL" id="BAAARW010000012">
    <property type="protein sequence ID" value="GAA2420025.1"/>
    <property type="molecule type" value="Genomic_DNA"/>
</dbReference>
<feature type="active site" description="Charge relay system" evidence="10">
    <location>
        <position position="99"/>
    </location>
</feature>
<feature type="domain" description="Peptidase S8/S53" evidence="14">
    <location>
        <begin position="54"/>
        <end position="314"/>
    </location>
</feature>
<dbReference type="PROSITE" id="PS51892">
    <property type="entry name" value="SUBTILASE"/>
    <property type="match status" value="1"/>
</dbReference>
<protein>
    <recommendedName>
        <fullName evidence="14">Peptidase S8/S53 domain-containing protein</fullName>
    </recommendedName>
</protein>
<evidence type="ECO:0000313" key="16">
    <source>
        <dbReference type="Proteomes" id="UP001501231"/>
    </source>
</evidence>
<gene>
    <name evidence="15" type="ORF">GCM10010191_34010</name>
</gene>
<dbReference type="InterPro" id="IPR036852">
    <property type="entry name" value="Peptidase_S8/S53_dom_sf"/>
</dbReference>
<evidence type="ECO:0000256" key="7">
    <source>
        <dbReference type="ARBA" id="ARBA00022825"/>
    </source>
</evidence>
<evidence type="ECO:0000256" key="6">
    <source>
        <dbReference type="ARBA" id="ARBA00022801"/>
    </source>
</evidence>
<keyword evidence="5 12" id="KW-0812">Transmembrane</keyword>
<dbReference type="SUPFAM" id="SSF52743">
    <property type="entry name" value="Subtilisin-like"/>
    <property type="match status" value="1"/>
</dbReference>
<evidence type="ECO:0000256" key="3">
    <source>
        <dbReference type="ARBA" id="ARBA00022475"/>
    </source>
</evidence>
<feature type="transmembrane region" description="Helical" evidence="12">
    <location>
        <begin position="371"/>
        <end position="392"/>
    </location>
</feature>
<feature type="chain" id="PRO_5045665660" description="Peptidase S8/S53 domain-containing protein" evidence="13">
    <location>
        <begin position="26"/>
        <end position="419"/>
    </location>
</feature>
<keyword evidence="9 12" id="KW-0472">Membrane</keyword>
<dbReference type="InterPro" id="IPR015500">
    <property type="entry name" value="Peptidase_S8_subtilisin-rel"/>
</dbReference>
<dbReference type="InterPro" id="IPR000209">
    <property type="entry name" value="Peptidase_S8/S53_dom"/>
</dbReference>
<dbReference type="RefSeq" id="WP_344589940.1">
    <property type="nucleotide sequence ID" value="NZ_BAAARW010000012.1"/>
</dbReference>
<dbReference type="Gene3D" id="3.40.50.200">
    <property type="entry name" value="Peptidase S8/S53 domain"/>
    <property type="match status" value="1"/>
</dbReference>
<feature type="active site" description="Charge relay system" evidence="10">
    <location>
        <position position="63"/>
    </location>
</feature>
<feature type="region of interest" description="Disordered" evidence="11">
    <location>
        <begin position="399"/>
        <end position="419"/>
    </location>
</feature>
<evidence type="ECO:0000256" key="4">
    <source>
        <dbReference type="ARBA" id="ARBA00022670"/>
    </source>
</evidence>
<evidence type="ECO:0000259" key="14">
    <source>
        <dbReference type="Pfam" id="PF00082"/>
    </source>
</evidence>
<feature type="active site" description="Charge relay system" evidence="10">
    <location>
        <position position="266"/>
    </location>
</feature>
<evidence type="ECO:0000256" key="5">
    <source>
        <dbReference type="ARBA" id="ARBA00022692"/>
    </source>
</evidence>
<dbReference type="Pfam" id="PF00082">
    <property type="entry name" value="Peptidase_S8"/>
    <property type="match status" value="1"/>
</dbReference>
<evidence type="ECO:0000256" key="11">
    <source>
        <dbReference type="SAM" id="MobiDB-lite"/>
    </source>
</evidence>
<comment type="subcellular location">
    <subcellularLocation>
        <location evidence="1">Cell membrane</location>
        <topology evidence="1">Single-pass membrane protein</topology>
    </subcellularLocation>
</comment>
<comment type="caution">
    <text evidence="15">The sequence shown here is derived from an EMBL/GenBank/DDBJ whole genome shotgun (WGS) entry which is preliminary data.</text>
</comment>
<keyword evidence="7 10" id="KW-0720">Serine protease</keyword>
<reference evidence="15 16" key="1">
    <citation type="journal article" date="2019" name="Int. J. Syst. Evol. Microbiol.">
        <title>The Global Catalogue of Microorganisms (GCM) 10K type strain sequencing project: providing services to taxonomists for standard genome sequencing and annotation.</title>
        <authorList>
            <consortium name="The Broad Institute Genomics Platform"/>
            <consortium name="The Broad Institute Genome Sequencing Center for Infectious Disease"/>
            <person name="Wu L."/>
            <person name="Ma J."/>
        </authorList>
    </citation>
    <scope>NUCLEOTIDE SEQUENCE [LARGE SCALE GENOMIC DNA]</scope>
    <source>
        <strain evidence="15 16">JCM 3325</strain>
    </source>
</reference>
<keyword evidence="3" id="KW-1003">Cell membrane</keyword>
<accession>A0ABN3J312</accession>
<evidence type="ECO:0000256" key="10">
    <source>
        <dbReference type="PROSITE-ProRule" id="PRU01240"/>
    </source>
</evidence>